<organism evidence="1 2">
    <name type="scientific">Erwinia amylovora NBRC 12687 = CFBP 1232</name>
    <dbReference type="NCBI Taxonomy" id="1219359"/>
    <lineage>
        <taxon>Bacteria</taxon>
        <taxon>Pseudomonadati</taxon>
        <taxon>Pseudomonadota</taxon>
        <taxon>Gammaproteobacteria</taxon>
        <taxon>Enterobacterales</taxon>
        <taxon>Erwiniaceae</taxon>
        <taxon>Erwinia</taxon>
    </lineage>
</organism>
<gene>
    <name evidence="1" type="ORF">BN437_3413</name>
</gene>
<sequence>MLNIKAEIRKGCIYPVEKRPGLTWIKLSKAKHVKRRLTSVNENFNEKVPHR</sequence>
<name>A0A831A298_ERWAM</name>
<reference evidence="1 2" key="2">
    <citation type="submission" date="2013-04" db="EMBL/GenBank/DDBJ databases">
        <title>Comparative genomics of 12 strains of Erwinia amylovora identifies a pan-genome with a large conserved core and provides insights into host specificity.</title>
        <authorList>
            <person name="Mann R.A."/>
            <person name="Smits T.H.M."/>
            <person name="Buehlmann A."/>
            <person name="Blom J."/>
            <person name="Goesmann A."/>
            <person name="Frey J.E."/>
            <person name="Plummer K.M."/>
            <person name="Beer S.V."/>
            <person name="Luck J."/>
            <person name="Duffy B."/>
            <person name="Rodoni B."/>
        </authorList>
    </citation>
    <scope>NUCLEOTIDE SEQUENCE [LARGE SCALE GENOMIC DNA]</scope>
    <source>
        <strain evidence="2">CFBP 1232</strain>
    </source>
</reference>
<accession>A0A831A298</accession>
<proteinExistence type="predicted"/>
<evidence type="ECO:0000313" key="1">
    <source>
        <dbReference type="EMBL" id="CCO95314.1"/>
    </source>
</evidence>
<dbReference type="Proteomes" id="UP000013111">
    <property type="component" value="Unassembled WGS sequence"/>
</dbReference>
<evidence type="ECO:0000313" key="2">
    <source>
        <dbReference type="Proteomes" id="UP000013111"/>
    </source>
</evidence>
<comment type="caution">
    <text evidence="1">The sequence shown here is derived from an EMBL/GenBank/DDBJ whole genome shotgun (WGS) entry which is preliminary data.</text>
</comment>
<dbReference type="EMBL" id="CAPB01000039">
    <property type="protein sequence ID" value="CCO95314.1"/>
    <property type="molecule type" value="Genomic_DNA"/>
</dbReference>
<protein>
    <submittedName>
        <fullName evidence="1">Uncharacterized protein</fullName>
    </submittedName>
</protein>
<dbReference type="AlphaFoldDB" id="A0A831A298"/>
<reference evidence="1 2" key="1">
    <citation type="submission" date="2012-11" db="EMBL/GenBank/DDBJ databases">
        <authorList>
            <person name="Linke B."/>
        </authorList>
    </citation>
    <scope>NUCLEOTIDE SEQUENCE [LARGE SCALE GENOMIC DNA]</scope>
    <source>
        <strain evidence="2">CFBP 1232</strain>
    </source>
</reference>